<name>A0A382TFW7_9ZZZZ</name>
<protein>
    <submittedName>
        <fullName evidence="1">Uncharacterized protein</fullName>
    </submittedName>
</protein>
<feature type="non-terminal residue" evidence="1">
    <location>
        <position position="153"/>
    </location>
</feature>
<organism evidence="1">
    <name type="scientific">marine metagenome</name>
    <dbReference type="NCBI Taxonomy" id="408172"/>
    <lineage>
        <taxon>unclassified sequences</taxon>
        <taxon>metagenomes</taxon>
        <taxon>ecological metagenomes</taxon>
    </lineage>
</organism>
<sequence length="153" mass="16030">MKKLVLILMVGSLFIGCATKGGATLGCSTKSCLTKGCATKGCSKKSCATKGCSKSCCANKTPNNAESLEPVNPTETQNAEDISIHQVVEAACGQCQFGMTEKLGCDLAVRIDGETYFVDGTKIDEHGDAHADDGFCVVIRNANVKGKIVDGRF</sequence>
<reference evidence="1" key="1">
    <citation type="submission" date="2018-05" db="EMBL/GenBank/DDBJ databases">
        <authorList>
            <person name="Lanie J.A."/>
            <person name="Ng W.-L."/>
            <person name="Kazmierczak K.M."/>
            <person name="Andrzejewski T.M."/>
            <person name="Davidsen T.M."/>
            <person name="Wayne K.J."/>
            <person name="Tettelin H."/>
            <person name="Glass J.I."/>
            <person name="Rusch D."/>
            <person name="Podicherti R."/>
            <person name="Tsui H.-C.T."/>
            <person name="Winkler M.E."/>
        </authorList>
    </citation>
    <scope>NUCLEOTIDE SEQUENCE</scope>
</reference>
<dbReference type="EMBL" id="UINC01136227">
    <property type="protein sequence ID" value="SVD20873.1"/>
    <property type="molecule type" value="Genomic_DNA"/>
</dbReference>
<proteinExistence type="predicted"/>
<accession>A0A382TFW7</accession>
<gene>
    <name evidence="1" type="ORF">METZ01_LOCUS373727</name>
</gene>
<dbReference type="InterPro" id="IPR045950">
    <property type="entry name" value="DUF6370"/>
</dbReference>
<dbReference type="PROSITE" id="PS51257">
    <property type="entry name" value="PROKAR_LIPOPROTEIN"/>
    <property type="match status" value="1"/>
</dbReference>
<dbReference type="AlphaFoldDB" id="A0A382TFW7"/>
<evidence type="ECO:0000313" key="1">
    <source>
        <dbReference type="EMBL" id="SVD20873.1"/>
    </source>
</evidence>
<dbReference type="Pfam" id="PF19897">
    <property type="entry name" value="DUF6370"/>
    <property type="match status" value="1"/>
</dbReference>